<organism evidence="2 3">
    <name type="scientific">Kitasatospora cheerisanensis KCTC 2395</name>
    <dbReference type="NCBI Taxonomy" id="1348663"/>
    <lineage>
        <taxon>Bacteria</taxon>
        <taxon>Bacillati</taxon>
        <taxon>Actinomycetota</taxon>
        <taxon>Actinomycetes</taxon>
        <taxon>Kitasatosporales</taxon>
        <taxon>Streptomycetaceae</taxon>
        <taxon>Kitasatospora</taxon>
    </lineage>
</organism>
<dbReference type="InterPro" id="IPR002937">
    <property type="entry name" value="Amino_oxidase"/>
</dbReference>
<comment type="caution">
    <text evidence="2">The sequence shown here is derived from an EMBL/GenBank/DDBJ whole genome shotgun (WGS) entry which is preliminary data.</text>
</comment>
<gene>
    <name evidence="2" type="ORF">KCH_44980</name>
</gene>
<dbReference type="Gene3D" id="3.50.50.60">
    <property type="entry name" value="FAD/NAD(P)-binding domain"/>
    <property type="match status" value="2"/>
</dbReference>
<feature type="domain" description="Amine oxidase" evidence="1">
    <location>
        <begin position="19"/>
        <end position="434"/>
    </location>
</feature>
<dbReference type="AlphaFoldDB" id="A0A066YV46"/>
<dbReference type="InterPro" id="IPR036188">
    <property type="entry name" value="FAD/NAD-bd_sf"/>
</dbReference>
<reference evidence="2 3" key="1">
    <citation type="submission" date="2014-05" db="EMBL/GenBank/DDBJ databases">
        <title>Draft Genome Sequence of Kitasatospora cheerisanensis KCTC 2395.</title>
        <authorList>
            <person name="Nam D.H."/>
        </authorList>
    </citation>
    <scope>NUCLEOTIDE SEQUENCE [LARGE SCALE GENOMIC DNA]</scope>
    <source>
        <strain evidence="2 3">KCTC 2395</strain>
    </source>
</reference>
<evidence type="ECO:0000313" key="2">
    <source>
        <dbReference type="EMBL" id="KDN83849.1"/>
    </source>
</evidence>
<dbReference type="PRINTS" id="PR00419">
    <property type="entry name" value="ADXRDTASE"/>
</dbReference>
<dbReference type="eggNOG" id="COG1232">
    <property type="taxonomic scope" value="Bacteria"/>
</dbReference>
<evidence type="ECO:0000313" key="3">
    <source>
        <dbReference type="Proteomes" id="UP000027178"/>
    </source>
</evidence>
<dbReference type="InterPro" id="IPR050464">
    <property type="entry name" value="Zeta_carotene_desat/Oxidored"/>
</dbReference>
<dbReference type="SUPFAM" id="SSF51905">
    <property type="entry name" value="FAD/NAD(P)-binding domain"/>
    <property type="match status" value="1"/>
</dbReference>
<dbReference type="HOGENOM" id="CLU_626570_0_0_11"/>
<accession>A0A066YV46</accession>
<dbReference type="GO" id="GO:0016491">
    <property type="term" value="F:oxidoreductase activity"/>
    <property type="evidence" value="ECO:0007669"/>
    <property type="project" value="InterPro"/>
</dbReference>
<name>A0A066YV46_9ACTN</name>
<dbReference type="Pfam" id="PF01593">
    <property type="entry name" value="Amino_oxidase"/>
    <property type="match status" value="1"/>
</dbReference>
<keyword evidence="3" id="KW-1185">Reference proteome</keyword>
<dbReference type="PANTHER" id="PTHR42923">
    <property type="entry name" value="PROTOPORPHYRINOGEN OXIDASE"/>
    <property type="match status" value="1"/>
</dbReference>
<dbReference type="RefSeq" id="WP_051653291.1">
    <property type="nucleotide sequence ID" value="NZ_KK853997.1"/>
</dbReference>
<proteinExistence type="predicted"/>
<dbReference type="EMBL" id="JNBY01000094">
    <property type="protein sequence ID" value="KDN83849.1"/>
    <property type="molecule type" value="Genomic_DNA"/>
</dbReference>
<protein>
    <submittedName>
        <fullName evidence="2">FAD dependent oxidoreductase</fullName>
    </submittedName>
</protein>
<dbReference type="PATRIC" id="fig|1348663.4.peg.4339"/>
<sequence length="447" mass="48951">MLGKLVGNGTRVAVVGSGISGLSAALRLERAGFEVDLIEREDRLGGRFGVGNLGDRPVMMGGKNIGRRYHAFRAWLDAIGHYQWESFGINTSFMKEDEVLTLDSTRRGRSLANIRRMSSPRDLARLAAMAARIRLDESNKFLGSAYFTELSRRHDHQPLSAHFGEATANVLLRPMTVRMNGAEPDEVYLGTFGTNLALMLDHYDQLVHSIQPALEAFSRRVTVRLNTTVESLVVRDGRITGVRLSEQGGPVEEVDYAGVIVAVPAYAAADIVRDELPGLAKRLSEVRYNPSSVMLVEYDRPVFSAEVRALAIHDGGPCSNAGSYGMNDRHIVRYTFSGAGAKNAELSPEQLDTWVGQAEQRLTRYLGVTRAKPVRSVGKIWPAAYSAYLPYHGDFLNEVHRSVQSLPGLELSGDYLWGVSIEACTRAGNAAGDRLVDHLALAPAVGR</sequence>
<evidence type="ECO:0000259" key="1">
    <source>
        <dbReference type="Pfam" id="PF01593"/>
    </source>
</evidence>
<dbReference type="Proteomes" id="UP000027178">
    <property type="component" value="Unassembled WGS sequence"/>
</dbReference>